<sequence length="111" mass="12963">MGYNLNVIAMVVQKGWNIYQLDVKSTFLHEELVEKVFVDQPRGFEKERREHKVFKLKKAIQRKYVNEVLERFGMLRCNSVRRPIVPGTKLVKNEDGVKVDVIGYKQIVGSL</sequence>
<dbReference type="PaxDb" id="3635-A0A1U8NG51"/>
<reference evidence="3" key="2">
    <citation type="submission" date="2025-08" db="UniProtKB">
        <authorList>
            <consortium name="RefSeq"/>
        </authorList>
    </citation>
    <scope>IDENTIFICATION</scope>
</reference>
<protein>
    <recommendedName>
        <fullName evidence="1">Reverse transcriptase Ty1/copia-type domain-containing protein</fullName>
    </recommendedName>
</protein>
<dbReference type="AlphaFoldDB" id="A0A1U8NG51"/>
<accession>A0A1U8NG51</accession>
<dbReference type="GeneID" id="107948012"/>
<name>A0A1U8NG51_GOSHI</name>
<evidence type="ECO:0000259" key="1">
    <source>
        <dbReference type="Pfam" id="PF07727"/>
    </source>
</evidence>
<dbReference type="Pfam" id="PF07727">
    <property type="entry name" value="RVT_2"/>
    <property type="match status" value="1"/>
</dbReference>
<gene>
    <name evidence="3" type="primary">LOC107948012</name>
</gene>
<dbReference type="Proteomes" id="UP000818029">
    <property type="component" value="Chromosome A04"/>
</dbReference>
<organism evidence="2 3">
    <name type="scientific">Gossypium hirsutum</name>
    <name type="common">Upland cotton</name>
    <name type="synonym">Gossypium mexicanum</name>
    <dbReference type="NCBI Taxonomy" id="3635"/>
    <lineage>
        <taxon>Eukaryota</taxon>
        <taxon>Viridiplantae</taxon>
        <taxon>Streptophyta</taxon>
        <taxon>Embryophyta</taxon>
        <taxon>Tracheophyta</taxon>
        <taxon>Spermatophyta</taxon>
        <taxon>Magnoliopsida</taxon>
        <taxon>eudicotyledons</taxon>
        <taxon>Gunneridae</taxon>
        <taxon>Pentapetalae</taxon>
        <taxon>rosids</taxon>
        <taxon>malvids</taxon>
        <taxon>Malvales</taxon>
        <taxon>Malvaceae</taxon>
        <taxon>Malvoideae</taxon>
        <taxon>Gossypium</taxon>
    </lineage>
</organism>
<dbReference type="InterPro" id="IPR013103">
    <property type="entry name" value="RVT_2"/>
</dbReference>
<reference evidence="2" key="1">
    <citation type="journal article" date="2020" name="Nat. Genet.">
        <title>Genomic diversifications of five Gossypium allopolyploid species and their impact on cotton improvement.</title>
        <authorList>
            <person name="Chen Z.J."/>
            <person name="Sreedasyam A."/>
            <person name="Ando A."/>
            <person name="Song Q."/>
            <person name="De Santiago L.M."/>
            <person name="Hulse-Kemp A.M."/>
            <person name="Ding M."/>
            <person name="Ye W."/>
            <person name="Kirkbride R.C."/>
            <person name="Jenkins J."/>
            <person name="Plott C."/>
            <person name="Lovell J."/>
            <person name="Lin Y.M."/>
            <person name="Vaughn R."/>
            <person name="Liu B."/>
            <person name="Simpson S."/>
            <person name="Scheffler B.E."/>
            <person name="Wen L."/>
            <person name="Saski C.A."/>
            <person name="Grover C.E."/>
            <person name="Hu G."/>
            <person name="Conover J.L."/>
            <person name="Carlson J.W."/>
            <person name="Shu S."/>
            <person name="Boston L.B."/>
            <person name="Williams M."/>
            <person name="Peterson D.G."/>
            <person name="McGee K."/>
            <person name="Jones D.C."/>
            <person name="Wendel J.F."/>
            <person name="Stelly D.M."/>
            <person name="Grimwood J."/>
            <person name="Schmutz J."/>
        </authorList>
    </citation>
    <scope>NUCLEOTIDE SEQUENCE [LARGE SCALE GENOMIC DNA]</scope>
    <source>
        <strain evidence="2">cv. TM-1</strain>
    </source>
</reference>
<proteinExistence type="predicted"/>
<dbReference type="RefSeq" id="XP_016737985.1">
    <property type="nucleotide sequence ID" value="XM_016882496.1"/>
</dbReference>
<evidence type="ECO:0000313" key="3">
    <source>
        <dbReference type="RefSeq" id="XP_016737985.1"/>
    </source>
</evidence>
<keyword evidence="2" id="KW-1185">Reference proteome</keyword>
<feature type="domain" description="Reverse transcriptase Ty1/copia-type" evidence="1">
    <location>
        <begin position="8"/>
        <end position="60"/>
    </location>
</feature>
<dbReference type="KEGG" id="ghi:107948012"/>
<evidence type="ECO:0000313" key="2">
    <source>
        <dbReference type="Proteomes" id="UP000818029"/>
    </source>
</evidence>